<dbReference type="OrthoDB" id="7189263at2"/>
<dbReference type="Pfam" id="PF07876">
    <property type="entry name" value="Dabb"/>
    <property type="match status" value="1"/>
</dbReference>
<reference evidence="2 3" key="1">
    <citation type="submission" date="2019-08" db="EMBL/GenBank/DDBJ databases">
        <title>Whole genome sequencing of chitin degrading bacteria Chitinophaga pinensis YS16.</title>
        <authorList>
            <person name="Singh R.P."/>
            <person name="Manchanda G."/>
            <person name="Maurya I.K."/>
            <person name="Joshi N.K."/>
            <person name="Srivastava A.K."/>
        </authorList>
    </citation>
    <scope>NUCLEOTIDE SEQUENCE [LARGE SCALE GENOMIC DNA]</scope>
    <source>
        <strain evidence="2 3">YS-16</strain>
    </source>
</reference>
<dbReference type="InterPro" id="IPR006311">
    <property type="entry name" value="TAT_signal"/>
</dbReference>
<dbReference type="EMBL" id="VOHS01000018">
    <property type="protein sequence ID" value="TWV99152.1"/>
    <property type="molecule type" value="Genomic_DNA"/>
</dbReference>
<proteinExistence type="predicted"/>
<name>A0A5C6LPT3_9BACT</name>
<accession>A0A5C6LPT3</accession>
<dbReference type="SMART" id="SM00886">
    <property type="entry name" value="Dabb"/>
    <property type="match status" value="1"/>
</dbReference>
<feature type="domain" description="Stress-response A/B barrel" evidence="1">
    <location>
        <begin position="41"/>
        <end position="137"/>
    </location>
</feature>
<sequence>MSKQTRRQFLSAAGKTAAVTGIATMTGGAAMAAEAPAQKVFVHHVYFWLNNPDSQEDKAKLIAGLQKLAKGAKTILQHHIGTPSSTNRDVIDRSYQVSWLLFFKNKAEQDIYQTDPAHLKFIEECSSVWKKVIVYDAEDI</sequence>
<keyword evidence="3" id="KW-1185">Reference proteome</keyword>
<dbReference type="InterPro" id="IPR013097">
    <property type="entry name" value="Dabb"/>
</dbReference>
<dbReference type="RefSeq" id="WP_146306388.1">
    <property type="nucleotide sequence ID" value="NZ_VOHS01000018.1"/>
</dbReference>
<dbReference type="Gene3D" id="3.30.70.100">
    <property type="match status" value="1"/>
</dbReference>
<dbReference type="InterPro" id="IPR011008">
    <property type="entry name" value="Dimeric_a/b-barrel"/>
</dbReference>
<organism evidence="2 3">
    <name type="scientific">Chitinophaga pinensis</name>
    <dbReference type="NCBI Taxonomy" id="79329"/>
    <lineage>
        <taxon>Bacteria</taxon>
        <taxon>Pseudomonadati</taxon>
        <taxon>Bacteroidota</taxon>
        <taxon>Chitinophagia</taxon>
        <taxon>Chitinophagales</taxon>
        <taxon>Chitinophagaceae</taxon>
        <taxon>Chitinophaga</taxon>
    </lineage>
</organism>
<dbReference type="SUPFAM" id="SSF54909">
    <property type="entry name" value="Dimeric alpha+beta barrel"/>
    <property type="match status" value="1"/>
</dbReference>
<comment type="caution">
    <text evidence="2">The sequence shown here is derived from an EMBL/GenBank/DDBJ whole genome shotgun (WGS) entry which is preliminary data.</text>
</comment>
<gene>
    <name evidence="2" type="ORF">FEF09_17930</name>
</gene>
<dbReference type="Proteomes" id="UP000318815">
    <property type="component" value="Unassembled WGS sequence"/>
</dbReference>
<evidence type="ECO:0000313" key="3">
    <source>
        <dbReference type="Proteomes" id="UP000318815"/>
    </source>
</evidence>
<dbReference type="AlphaFoldDB" id="A0A5C6LPT3"/>
<protein>
    <submittedName>
        <fullName evidence="2">Dabb family protein</fullName>
    </submittedName>
</protein>
<dbReference type="PROSITE" id="PS51502">
    <property type="entry name" value="S_R_A_B_BARREL"/>
    <property type="match status" value="1"/>
</dbReference>
<evidence type="ECO:0000313" key="2">
    <source>
        <dbReference type="EMBL" id="TWV99152.1"/>
    </source>
</evidence>
<evidence type="ECO:0000259" key="1">
    <source>
        <dbReference type="PROSITE" id="PS51502"/>
    </source>
</evidence>
<dbReference type="PROSITE" id="PS51318">
    <property type="entry name" value="TAT"/>
    <property type="match status" value="1"/>
</dbReference>